<dbReference type="PANTHER" id="PTHR28634:SF1">
    <property type="entry name" value="ZINC FINGER B-BOX DOMAIN-CONTAINING PROTEIN 1"/>
    <property type="match status" value="1"/>
</dbReference>
<feature type="compositionally biased region" description="Acidic residues" evidence="2">
    <location>
        <begin position="320"/>
        <end position="340"/>
    </location>
</feature>
<keyword evidence="1" id="KW-0175">Coiled coil</keyword>
<organism evidence="3 4">
    <name type="scientific">Geospiza fortis</name>
    <name type="common">Medium ground-finch</name>
    <dbReference type="NCBI Taxonomy" id="48883"/>
    <lineage>
        <taxon>Eukaryota</taxon>
        <taxon>Metazoa</taxon>
        <taxon>Chordata</taxon>
        <taxon>Craniata</taxon>
        <taxon>Vertebrata</taxon>
        <taxon>Euteleostomi</taxon>
        <taxon>Archelosauria</taxon>
        <taxon>Archosauria</taxon>
        <taxon>Dinosauria</taxon>
        <taxon>Saurischia</taxon>
        <taxon>Theropoda</taxon>
        <taxon>Coelurosauria</taxon>
        <taxon>Aves</taxon>
        <taxon>Neognathae</taxon>
        <taxon>Neoaves</taxon>
        <taxon>Telluraves</taxon>
        <taxon>Australaves</taxon>
        <taxon>Passeriformes</taxon>
        <taxon>Thraupidae</taxon>
        <taxon>Geospiza</taxon>
    </lineage>
</organism>
<dbReference type="GeneID" id="102040254"/>
<evidence type="ECO:0000313" key="3">
    <source>
        <dbReference type="Proteomes" id="UP000504602"/>
    </source>
</evidence>
<feature type="coiled-coil region" evidence="1">
    <location>
        <begin position="18"/>
        <end position="59"/>
    </location>
</feature>
<name>A0A8N5EIH7_GEOFO</name>
<dbReference type="RefSeq" id="XP_030911338.1">
    <property type="nucleotide sequence ID" value="XM_031055478.1"/>
</dbReference>
<keyword evidence="3" id="KW-1185">Reference proteome</keyword>
<feature type="compositionally biased region" description="Basic and acidic residues" evidence="2">
    <location>
        <begin position="421"/>
        <end position="437"/>
    </location>
</feature>
<evidence type="ECO:0000313" key="4">
    <source>
        <dbReference type="RefSeq" id="XP_030911338.1"/>
    </source>
</evidence>
<gene>
    <name evidence="4" type="primary">ZBBX</name>
</gene>
<feature type="region of interest" description="Disordered" evidence="2">
    <location>
        <begin position="305"/>
        <end position="361"/>
    </location>
</feature>
<dbReference type="PANTHER" id="PTHR28634">
    <property type="entry name" value="ZINC FINGER B-BOX DOMAIN-CONTAINING PROTEIN 1"/>
    <property type="match status" value="1"/>
</dbReference>
<proteinExistence type="predicted"/>
<reference evidence="4" key="1">
    <citation type="submission" date="2025-08" db="UniProtKB">
        <authorList>
            <consortium name="RefSeq"/>
        </authorList>
    </citation>
    <scope>IDENTIFICATION</scope>
</reference>
<protein>
    <submittedName>
        <fullName evidence="4">Zinc finger B-box domain-containing protein 1</fullName>
    </submittedName>
</protein>
<feature type="region of interest" description="Disordered" evidence="2">
    <location>
        <begin position="133"/>
        <end position="160"/>
    </location>
</feature>
<dbReference type="OrthoDB" id="6226111at2759"/>
<feature type="region of interest" description="Disordered" evidence="2">
    <location>
        <begin position="262"/>
        <end position="282"/>
    </location>
</feature>
<evidence type="ECO:0000256" key="2">
    <source>
        <dbReference type="SAM" id="MobiDB-lite"/>
    </source>
</evidence>
<dbReference type="CTD" id="79740"/>
<evidence type="ECO:0000256" key="1">
    <source>
        <dbReference type="SAM" id="Coils"/>
    </source>
</evidence>
<dbReference type="Proteomes" id="UP000504602">
    <property type="component" value="Unplaced"/>
</dbReference>
<sequence length="636" mass="69820">MNVNDFVILPGSKAGTSVRLKTKTVKELQLEKAQLETENKEMERRLLQLQSNMSREKEERRKLGAYHWKSGQAGPRNPQARVVAQNNENRKKVSPQRVKFQVLKQIQEPVKKPVKPKRGNVVAHEKLGVKGVGYGPPEIKGGQLEPASASSSASPGKQDKGLLLSGAFDEKASAESFQEALLQWRRGESDPGGGLCATEVPSEAVENCEVQTNVSALKEPIHVEFQKDGLSYMEKLMLKKYRRTPVDQFFASCMKDSRPVQALSVQQAGAEGGGQGDDDDDDIEELTDEEVKKYWASIYRAEESNTVSENAESSLKIEFLDDSQSEDLEESSDSSVEETGDVGMNKQGTTDPLECGRNPVSPKEISQEKLIVCSDLEINAVQEESIEPKAGRGSLSSCELPEDISDPTEGGSKDLIGAELRSSRDLETELQQSRREPQGLGRVCSTQSLVLPGTTKSSALQDVAKRQKCGSASYQGLEGFFVVGANPKQEKLEAPSSLSAASSPRDRTIPFPGDEQWVSERSLSECADDSVVQGVLESQLSRAAKAFQAQNQLSHLMAAWMPWPDISGHENHSSLAFEDENSPSRAMENISGNADFQSTLELKDHDTFDIFGDWEESQIDAEEAILEDKQQVLALQ</sequence>
<accession>A0A8N5EIH7</accession>
<dbReference type="InterPro" id="IPR037688">
    <property type="entry name" value="ZBBX"/>
</dbReference>
<dbReference type="AlphaFoldDB" id="A0A8N5EIH7"/>
<feature type="region of interest" description="Disordered" evidence="2">
    <location>
        <begin position="383"/>
        <end position="444"/>
    </location>
</feature>